<evidence type="ECO:0000256" key="1">
    <source>
        <dbReference type="SAM" id="Phobius"/>
    </source>
</evidence>
<dbReference type="Proteomes" id="UP000183816">
    <property type="component" value="Unassembled WGS sequence"/>
</dbReference>
<evidence type="ECO:0008006" key="4">
    <source>
        <dbReference type="Google" id="ProtNLM"/>
    </source>
</evidence>
<dbReference type="OrthoDB" id="2235854at2"/>
<protein>
    <recommendedName>
        <fullName evidence="4">DUF1648 domain-containing protein</fullName>
    </recommendedName>
</protein>
<keyword evidence="1" id="KW-0812">Transmembrane</keyword>
<evidence type="ECO:0000313" key="2">
    <source>
        <dbReference type="EMBL" id="SDO56902.1"/>
    </source>
</evidence>
<feature type="transmembrane region" description="Helical" evidence="1">
    <location>
        <begin position="86"/>
        <end position="105"/>
    </location>
</feature>
<feature type="transmembrane region" description="Helical" evidence="1">
    <location>
        <begin position="46"/>
        <end position="65"/>
    </location>
</feature>
<dbReference type="AlphaFoldDB" id="A0A1H0KMA8"/>
<feature type="transmembrane region" description="Helical" evidence="1">
    <location>
        <begin position="7"/>
        <end position="26"/>
    </location>
</feature>
<proteinExistence type="predicted"/>
<keyword evidence="1" id="KW-1133">Transmembrane helix</keyword>
<evidence type="ECO:0000313" key="3">
    <source>
        <dbReference type="Proteomes" id="UP000183816"/>
    </source>
</evidence>
<sequence length="108" mass="12466">MKRFSTYIRLLYVGVILVTIILAFLSPKEIALHFNNSLVDESGSKTNLFIYPIFTVILGEGGILWSKWYRSKLKLKNYPILLSSEIKFIQTLSLLVLIFILAMLHQVF</sequence>
<keyword evidence="1" id="KW-0472">Membrane</keyword>
<organism evidence="2 3">
    <name type="scientific">Streptococcus equinus</name>
    <name type="common">Streptococcus bovis</name>
    <dbReference type="NCBI Taxonomy" id="1335"/>
    <lineage>
        <taxon>Bacteria</taxon>
        <taxon>Bacillati</taxon>
        <taxon>Bacillota</taxon>
        <taxon>Bacilli</taxon>
        <taxon>Lactobacillales</taxon>
        <taxon>Streptococcaceae</taxon>
        <taxon>Streptococcus</taxon>
    </lineage>
</organism>
<dbReference type="EMBL" id="FNJK01000001">
    <property type="protein sequence ID" value="SDO56902.1"/>
    <property type="molecule type" value="Genomic_DNA"/>
</dbReference>
<reference evidence="2 3" key="1">
    <citation type="submission" date="2016-10" db="EMBL/GenBank/DDBJ databases">
        <authorList>
            <person name="de Groot N.N."/>
        </authorList>
    </citation>
    <scope>NUCLEOTIDE SEQUENCE [LARGE SCALE GENOMIC DNA]</scope>
    <source>
        <strain evidence="2 3">Sb04</strain>
    </source>
</reference>
<accession>A0A1H0KMA8</accession>
<gene>
    <name evidence="2" type="ORF">SAMN05216347_101434</name>
</gene>
<dbReference type="RefSeq" id="WP_074481683.1">
    <property type="nucleotide sequence ID" value="NZ_FNJK01000001.1"/>
</dbReference>
<name>A0A1H0KMA8_STREI</name>